<organism evidence="11 12">
    <name type="scientific">Bradymonas sediminis</name>
    <dbReference type="NCBI Taxonomy" id="1548548"/>
    <lineage>
        <taxon>Bacteria</taxon>
        <taxon>Deltaproteobacteria</taxon>
        <taxon>Bradymonadales</taxon>
        <taxon>Bradymonadaceae</taxon>
        <taxon>Bradymonas</taxon>
    </lineage>
</organism>
<keyword evidence="6 10" id="KW-0812">Transmembrane</keyword>
<comment type="similarity">
    <text evidence="2 10">Belongs to the ExbD/TolR family.</text>
</comment>
<keyword evidence="3 10" id="KW-0813">Transport</keyword>
<evidence type="ECO:0000256" key="2">
    <source>
        <dbReference type="ARBA" id="ARBA00005811"/>
    </source>
</evidence>
<accession>A0A2Z4FI79</accession>
<evidence type="ECO:0000313" key="11">
    <source>
        <dbReference type="EMBL" id="AWV88603.1"/>
    </source>
</evidence>
<dbReference type="EMBL" id="CP030032">
    <property type="protein sequence ID" value="AWV88603.1"/>
    <property type="molecule type" value="Genomic_DNA"/>
</dbReference>
<dbReference type="GO" id="GO:0015031">
    <property type="term" value="P:protein transport"/>
    <property type="evidence" value="ECO:0007669"/>
    <property type="project" value="UniProtKB-KW"/>
</dbReference>
<dbReference type="GO" id="GO:0005886">
    <property type="term" value="C:plasma membrane"/>
    <property type="evidence" value="ECO:0007669"/>
    <property type="project" value="UniProtKB-SubCell"/>
</dbReference>
<sequence length="171" mass="19001">MAMSGNRGPGGMLAEINVTPMVDVMLVLLIIFMVTAPMIDKTEEDKRKVDLELPVTRDNPNQINPEDSDKMILEISRDLKVHIGETLVVDCSAQLEGSEKTRFEPCFDEIELKLGANQKLQDEGEIYLLADTEIPYGFVVGTMARIKKAGIDKLGMVTNPEYLTDDADPEE</sequence>
<dbReference type="AlphaFoldDB" id="A0A2Z4FI79"/>
<keyword evidence="12" id="KW-1185">Reference proteome</keyword>
<evidence type="ECO:0000313" key="12">
    <source>
        <dbReference type="Proteomes" id="UP000249799"/>
    </source>
</evidence>
<evidence type="ECO:0000256" key="4">
    <source>
        <dbReference type="ARBA" id="ARBA00022475"/>
    </source>
</evidence>
<keyword evidence="4" id="KW-1003">Cell membrane</keyword>
<dbReference type="Proteomes" id="UP000249799">
    <property type="component" value="Chromosome"/>
</dbReference>
<proteinExistence type="inferred from homology"/>
<evidence type="ECO:0000256" key="6">
    <source>
        <dbReference type="ARBA" id="ARBA00022692"/>
    </source>
</evidence>
<keyword evidence="7 10" id="KW-0653">Protein transport</keyword>
<evidence type="ECO:0000256" key="7">
    <source>
        <dbReference type="ARBA" id="ARBA00022927"/>
    </source>
</evidence>
<dbReference type="OrthoDB" id="9798629at2"/>
<dbReference type="PANTHER" id="PTHR30558">
    <property type="entry name" value="EXBD MEMBRANE COMPONENT OF PMF-DRIVEN MACROMOLECULE IMPORT SYSTEM"/>
    <property type="match status" value="1"/>
</dbReference>
<keyword evidence="8" id="KW-1133">Transmembrane helix</keyword>
<dbReference type="Gene3D" id="3.30.420.270">
    <property type="match status" value="1"/>
</dbReference>
<gene>
    <name evidence="11" type="ORF">DN745_04330</name>
</gene>
<comment type="subcellular location">
    <subcellularLocation>
        <location evidence="1">Cell inner membrane</location>
        <topology evidence="1">Single-pass type II membrane protein</topology>
    </subcellularLocation>
    <subcellularLocation>
        <location evidence="10">Cell membrane</location>
        <topology evidence="10">Single-pass type II membrane protein</topology>
    </subcellularLocation>
</comment>
<dbReference type="GO" id="GO:0022857">
    <property type="term" value="F:transmembrane transporter activity"/>
    <property type="evidence" value="ECO:0007669"/>
    <property type="project" value="InterPro"/>
</dbReference>
<keyword evidence="9" id="KW-0472">Membrane</keyword>
<dbReference type="PANTHER" id="PTHR30558:SF12">
    <property type="entry name" value="BIOPOLYMER TRANSPORT PROTEIN EXBD"/>
    <property type="match status" value="1"/>
</dbReference>
<evidence type="ECO:0000256" key="1">
    <source>
        <dbReference type="ARBA" id="ARBA00004249"/>
    </source>
</evidence>
<dbReference type="InterPro" id="IPR003400">
    <property type="entry name" value="ExbD"/>
</dbReference>
<keyword evidence="5" id="KW-0997">Cell inner membrane</keyword>
<evidence type="ECO:0000256" key="8">
    <source>
        <dbReference type="ARBA" id="ARBA00022989"/>
    </source>
</evidence>
<dbReference type="KEGG" id="bsed:DN745_04330"/>
<evidence type="ECO:0000256" key="3">
    <source>
        <dbReference type="ARBA" id="ARBA00022448"/>
    </source>
</evidence>
<protein>
    <submittedName>
        <fullName evidence="11">Protein TolR</fullName>
    </submittedName>
</protein>
<dbReference type="RefSeq" id="WP_111332494.1">
    <property type="nucleotide sequence ID" value="NZ_CP030032.1"/>
</dbReference>
<evidence type="ECO:0000256" key="9">
    <source>
        <dbReference type="ARBA" id="ARBA00023136"/>
    </source>
</evidence>
<reference evidence="11 12" key="1">
    <citation type="submission" date="2018-06" db="EMBL/GenBank/DDBJ databases">
        <title>Lujinxingia sediminis gen. nov. sp. nov., a new facultative anaerobic member of the class Deltaproteobacteria, and proposal of Lujinxingaceae fam. nov.</title>
        <authorList>
            <person name="Guo L.-Y."/>
            <person name="Li C.-M."/>
            <person name="Wang S."/>
            <person name="Du Z.-J."/>
        </authorList>
    </citation>
    <scope>NUCLEOTIDE SEQUENCE [LARGE SCALE GENOMIC DNA]</scope>
    <source>
        <strain evidence="11 12">FA350</strain>
    </source>
</reference>
<name>A0A2Z4FI79_9DELT</name>
<dbReference type="Pfam" id="PF02472">
    <property type="entry name" value="ExbD"/>
    <property type="match status" value="1"/>
</dbReference>
<evidence type="ECO:0000256" key="10">
    <source>
        <dbReference type="RuleBase" id="RU003879"/>
    </source>
</evidence>
<evidence type="ECO:0000256" key="5">
    <source>
        <dbReference type="ARBA" id="ARBA00022519"/>
    </source>
</evidence>